<dbReference type="InterPro" id="IPR012677">
    <property type="entry name" value="Nucleotide-bd_a/b_plait_sf"/>
</dbReference>
<organism evidence="5 6">
    <name type="scientific">Tigriopus californicus</name>
    <name type="common">Marine copepod</name>
    <dbReference type="NCBI Taxonomy" id="6832"/>
    <lineage>
        <taxon>Eukaryota</taxon>
        <taxon>Metazoa</taxon>
        <taxon>Ecdysozoa</taxon>
        <taxon>Arthropoda</taxon>
        <taxon>Crustacea</taxon>
        <taxon>Multicrustacea</taxon>
        <taxon>Hexanauplia</taxon>
        <taxon>Copepoda</taxon>
        <taxon>Harpacticoida</taxon>
        <taxon>Harpacticidae</taxon>
        <taxon>Tigriopus</taxon>
    </lineage>
</organism>
<dbReference type="SMART" id="SM00360">
    <property type="entry name" value="RRM"/>
    <property type="match status" value="2"/>
</dbReference>
<protein>
    <recommendedName>
        <fullName evidence="4">RRM domain-containing protein</fullName>
    </recommendedName>
</protein>
<sequence length="669" mass="72390">MTDIRDAFTDLIIYSVMIEQTDGRYKPGAKLTLQKPELLDDWPKSRQNVFILNKEVSVCIGSSDGWLCVAKLPLDYTDDQFMQLAESYGRVKEAFLMISELTGESKGYGLIKYLSSDASAQARHLLDGREINQYRIDCDWLNSGHITFKSLHSKALFVDHLPPGYRDLGEFRKIFSVVKNPPYCQIAMPKGVIQDWGLVEFFDPDDSEATQQKRNHYSIKNHQIRVHFCIPGVNAINIYMQAVNAPADTRKKALMNDTPSANVYSQLQKLANQNPTFAQNLQNIIQDQISSLSSGRSLLPGTIEAVSPEPSVQMNTPTMVSATPTLNGNAQAALMILLTAQMESQAGESSILQNPQVVGTLQNLVNQAANPSTQKDMSLNEILAQNPALDQVFKGPLGTQQAQAAPQPQQTRWNQGNSGKGPLIGSAAPSPPVYEQAKAVRPQESIPGTPSNLVSAPKDASPTPPIVANNLNNLLNTQNLSQLLGSLTNEQVAANAAAVSQANDALNQQRARRPQALPGQRPVLLGDPPGQVQGSHSQTHVQQTQQQTTLSQTLQHAQQMQPIVSAPAMLPPQVSSGLGYAGLPNGGGGIMAAGYIQQPPIGTAFMAAPGGHVGHPLGFATPPPSGNKRKLPIPPSPEQSPEGPYIGQHSQGLGGHYADSYWRKRAKYE</sequence>
<evidence type="ECO:0000256" key="3">
    <source>
        <dbReference type="SAM" id="MobiDB-lite"/>
    </source>
</evidence>
<proteinExistence type="predicted"/>
<evidence type="ECO:0000313" key="5">
    <source>
        <dbReference type="EMBL" id="TRY74489.1"/>
    </source>
</evidence>
<dbReference type="InterPro" id="IPR000504">
    <property type="entry name" value="RRM_dom"/>
</dbReference>
<feature type="compositionally biased region" description="Low complexity" evidence="3">
    <location>
        <begin position="531"/>
        <end position="548"/>
    </location>
</feature>
<dbReference type="InterPro" id="IPR035979">
    <property type="entry name" value="RBD_domain_sf"/>
</dbReference>
<feature type="region of interest" description="Disordered" evidence="3">
    <location>
        <begin position="615"/>
        <end position="656"/>
    </location>
</feature>
<accession>A0A553P9Z0</accession>
<dbReference type="Pfam" id="PF00076">
    <property type="entry name" value="RRM_1"/>
    <property type="match status" value="1"/>
</dbReference>
<comment type="caution">
    <text evidence="5">The sequence shown here is derived from an EMBL/GenBank/DDBJ whole genome shotgun (WGS) entry which is preliminary data.</text>
</comment>
<dbReference type="STRING" id="6832.A0A553P9Z0"/>
<dbReference type="Proteomes" id="UP000318571">
    <property type="component" value="Chromosome 2"/>
</dbReference>
<dbReference type="SUPFAM" id="SSF54928">
    <property type="entry name" value="RNA-binding domain, RBD"/>
    <property type="match status" value="1"/>
</dbReference>
<evidence type="ECO:0000256" key="2">
    <source>
        <dbReference type="PROSITE-ProRule" id="PRU00176"/>
    </source>
</evidence>
<feature type="compositionally biased region" description="Low complexity" evidence="3">
    <location>
        <begin position="400"/>
        <end position="410"/>
    </location>
</feature>
<dbReference type="OMA" id="ILLTAQM"/>
<dbReference type="PANTHER" id="PTHR23189">
    <property type="entry name" value="RNA RECOGNITION MOTIF-CONTAINING"/>
    <property type="match status" value="1"/>
</dbReference>
<evidence type="ECO:0000256" key="1">
    <source>
        <dbReference type="ARBA" id="ARBA00022884"/>
    </source>
</evidence>
<feature type="region of interest" description="Disordered" evidence="3">
    <location>
        <begin position="504"/>
        <end position="548"/>
    </location>
</feature>
<dbReference type="GO" id="GO:0003723">
    <property type="term" value="F:RNA binding"/>
    <property type="evidence" value="ECO:0007669"/>
    <property type="project" value="UniProtKB-UniRule"/>
</dbReference>
<dbReference type="EMBL" id="VCGU01000005">
    <property type="protein sequence ID" value="TRY74489.1"/>
    <property type="molecule type" value="Genomic_DNA"/>
</dbReference>
<reference evidence="5 6" key="1">
    <citation type="journal article" date="2018" name="Nat. Ecol. Evol.">
        <title>Genomic signatures of mitonuclear coevolution across populations of Tigriopus californicus.</title>
        <authorList>
            <person name="Barreto F.S."/>
            <person name="Watson E.T."/>
            <person name="Lima T.G."/>
            <person name="Willett C.S."/>
            <person name="Edmands S."/>
            <person name="Li W."/>
            <person name="Burton R.S."/>
        </authorList>
    </citation>
    <scope>NUCLEOTIDE SEQUENCE [LARGE SCALE GENOMIC DNA]</scope>
    <source>
        <strain evidence="5 6">San Diego</strain>
    </source>
</reference>
<keyword evidence="1 2" id="KW-0694">RNA-binding</keyword>
<feature type="region of interest" description="Disordered" evidence="3">
    <location>
        <begin position="398"/>
        <end position="465"/>
    </location>
</feature>
<evidence type="ECO:0000259" key="4">
    <source>
        <dbReference type="PROSITE" id="PS50102"/>
    </source>
</evidence>
<evidence type="ECO:0000313" key="6">
    <source>
        <dbReference type="Proteomes" id="UP000318571"/>
    </source>
</evidence>
<feature type="domain" description="RRM" evidence="4">
    <location>
        <begin position="65"/>
        <end position="143"/>
    </location>
</feature>
<gene>
    <name evidence="5" type="ORF">TCAL_15657</name>
</gene>
<name>A0A553P9Z0_TIGCA</name>
<keyword evidence="6" id="KW-1185">Reference proteome</keyword>
<dbReference type="Gene3D" id="3.30.70.330">
    <property type="match status" value="3"/>
</dbReference>
<dbReference type="AlphaFoldDB" id="A0A553P9Z0"/>
<dbReference type="PROSITE" id="PS50102">
    <property type="entry name" value="RRM"/>
    <property type="match status" value="1"/>
</dbReference>